<gene>
    <name evidence="3" type="ORF">LUZ61_015789</name>
</gene>
<reference evidence="3 4" key="1">
    <citation type="journal article" date="2022" name="Cell">
        <title>Repeat-based holocentromeres influence genome architecture and karyotype evolution.</title>
        <authorList>
            <person name="Hofstatter P.G."/>
            <person name="Thangavel G."/>
            <person name="Lux T."/>
            <person name="Neumann P."/>
            <person name="Vondrak T."/>
            <person name="Novak P."/>
            <person name="Zhang M."/>
            <person name="Costa L."/>
            <person name="Castellani M."/>
            <person name="Scott A."/>
            <person name="Toegelov H."/>
            <person name="Fuchs J."/>
            <person name="Mata-Sucre Y."/>
            <person name="Dias Y."/>
            <person name="Vanzela A.L.L."/>
            <person name="Huettel B."/>
            <person name="Almeida C.C.S."/>
            <person name="Simkova H."/>
            <person name="Souza G."/>
            <person name="Pedrosa-Harand A."/>
            <person name="Macas J."/>
            <person name="Mayer K.F.X."/>
            <person name="Houben A."/>
            <person name="Marques A."/>
        </authorList>
    </citation>
    <scope>NUCLEOTIDE SEQUENCE [LARGE SCALE GENOMIC DNA]</scope>
    <source>
        <strain evidence="3">RhyTen1mFocal</strain>
    </source>
</reference>
<dbReference type="Pfam" id="PF03478">
    <property type="entry name" value="Beta-prop_KIB1-4"/>
    <property type="match status" value="2"/>
</dbReference>
<protein>
    <recommendedName>
        <fullName evidence="2">KIB1-4 beta-propeller domain-containing protein</fullName>
    </recommendedName>
</protein>
<dbReference type="CDD" id="cd09917">
    <property type="entry name" value="F-box_SF"/>
    <property type="match status" value="1"/>
</dbReference>
<comment type="caution">
    <text evidence="3">The sequence shown here is derived from an EMBL/GenBank/DDBJ whole genome shotgun (WGS) entry which is preliminary data.</text>
</comment>
<organism evidence="3 4">
    <name type="scientific">Rhynchospora tenuis</name>
    <dbReference type="NCBI Taxonomy" id="198213"/>
    <lineage>
        <taxon>Eukaryota</taxon>
        <taxon>Viridiplantae</taxon>
        <taxon>Streptophyta</taxon>
        <taxon>Embryophyta</taxon>
        <taxon>Tracheophyta</taxon>
        <taxon>Spermatophyta</taxon>
        <taxon>Magnoliopsida</taxon>
        <taxon>Liliopsida</taxon>
        <taxon>Poales</taxon>
        <taxon>Cyperaceae</taxon>
        <taxon>Cyperoideae</taxon>
        <taxon>Rhynchosporeae</taxon>
        <taxon>Rhynchospora</taxon>
    </lineage>
</organism>
<sequence length="775" mass="89410">MLRLYPSEFRRSNNYCEKSREEAEASEKMRTRKGTKQSLVEEGKRSIEEKSEDMFPFGFGYQPWLIQLHGRKDTQNFMNPYNNCIEEKKIRQFNGKLCLGSFGEWLLLVDKSTKETYFLHLTLNSSLTVHLPPFQRKLFECFGRCVVSDSPTSPECMVTFVGRRSNAILYCRPNMDTKWIKVSLPIDLKQNCCFTGQVIRCKGKIYAIHHCGNTHALRVVAINESSLLMEDSTWTIINMPETINDCSWHHLVVSGEDIFLVSVATSPFRGNPTNYTIHLLETASDISWKRVKSIGGCVFFLSGIHNAALPASLAGLQHDCIFVVNVKAEGIYRICMQNQTVSLSSPLNRPKHKISKLFWVMPTRPWEKKHRTLNNLSHCIGTNKGHSTYFHKEEKKEERFKIDISRPWADMPIELVELLLPRLSLVDCLRLPSVCKAWNSLPHPMQKSQVYPWLMYTENDNCSWRLFDPVLKNEYSIDMKWLGIGHDLTFHYSKDGWVLTSTQEYNSLFLINPLKRECVSLPNFNSRRYILKNLSFSSAFSSAPTSPDCVVVILEITLTSVLEISTWSPGEEKWNTMSFLDEFDTILPCKPVFSRGEFYWYRRGGELLVLNPYKKTRQVLEIKAPIMLEPYKSVMECHLVDSGEDLITVFRGRTTDPIQIFKLDRLNMVWKKLHDMRAVTLFLDPRTTLATPCLEKSCYNQIYISGFGDINHCKRSAFYSLETTEYHPKKPSNLKVPMNCIWIEPNLTTMPNNNKAFSTNKLGRLETKPTNTGVA</sequence>
<dbReference type="AlphaFoldDB" id="A0AAD6EJ30"/>
<evidence type="ECO:0000259" key="2">
    <source>
        <dbReference type="Pfam" id="PF03478"/>
    </source>
</evidence>
<dbReference type="PANTHER" id="PTHR33127">
    <property type="entry name" value="TRANSMEMBRANE PROTEIN"/>
    <property type="match status" value="1"/>
</dbReference>
<feature type="compositionally biased region" description="Basic and acidic residues" evidence="1">
    <location>
        <begin position="20"/>
        <end position="29"/>
    </location>
</feature>
<keyword evidence="4" id="KW-1185">Reference proteome</keyword>
<feature type="region of interest" description="Disordered" evidence="1">
    <location>
        <begin position="20"/>
        <end position="43"/>
    </location>
</feature>
<dbReference type="SUPFAM" id="SSF81383">
    <property type="entry name" value="F-box domain"/>
    <property type="match status" value="1"/>
</dbReference>
<proteinExistence type="predicted"/>
<feature type="domain" description="KIB1-4 beta-propeller" evidence="2">
    <location>
        <begin position="89"/>
        <end position="325"/>
    </location>
</feature>
<dbReference type="PANTHER" id="PTHR33127:SF97">
    <property type="entry name" value="OS08G0448300 PROTEIN"/>
    <property type="match status" value="1"/>
</dbReference>
<evidence type="ECO:0000313" key="3">
    <source>
        <dbReference type="EMBL" id="KAJ3686625.1"/>
    </source>
</evidence>
<evidence type="ECO:0000256" key="1">
    <source>
        <dbReference type="SAM" id="MobiDB-lite"/>
    </source>
</evidence>
<name>A0AAD6EJ30_9POAL</name>
<dbReference type="InterPro" id="IPR036047">
    <property type="entry name" value="F-box-like_dom_sf"/>
</dbReference>
<accession>A0AAD6EJ30</accession>
<feature type="domain" description="KIB1-4 beta-propeller" evidence="2">
    <location>
        <begin position="489"/>
        <end position="709"/>
    </location>
</feature>
<evidence type="ECO:0000313" key="4">
    <source>
        <dbReference type="Proteomes" id="UP001210211"/>
    </source>
</evidence>
<dbReference type="Proteomes" id="UP001210211">
    <property type="component" value="Unassembled WGS sequence"/>
</dbReference>
<dbReference type="InterPro" id="IPR005174">
    <property type="entry name" value="KIB1-4_b-propeller"/>
</dbReference>
<dbReference type="EMBL" id="JAMRDG010000002">
    <property type="protein sequence ID" value="KAJ3686625.1"/>
    <property type="molecule type" value="Genomic_DNA"/>
</dbReference>